<keyword evidence="17" id="KW-0406">Ion transport</keyword>
<dbReference type="OrthoDB" id="2359336at2"/>
<dbReference type="GO" id="GO:0005524">
    <property type="term" value="F:ATP binding"/>
    <property type="evidence" value="ECO:0007669"/>
    <property type="project" value="UniProtKB-KW"/>
</dbReference>
<dbReference type="GO" id="GO:0005886">
    <property type="term" value="C:plasma membrane"/>
    <property type="evidence" value="ECO:0007669"/>
    <property type="project" value="UniProtKB-SubCell"/>
</dbReference>
<dbReference type="Gene3D" id="3.30.450.20">
    <property type="entry name" value="PAS domain"/>
    <property type="match status" value="1"/>
</dbReference>
<keyword evidence="9 17" id="KW-0418">Kinase</keyword>
<dbReference type="SMART" id="SM00304">
    <property type="entry name" value="HAMP"/>
    <property type="match status" value="1"/>
</dbReference>
<protein>
    <recommendedName>
        <fullName evidence="3">histidine kinase</fullName>
        <ecNumber evidence="3">2.7.13.3</ecNumber>
    </recommendedName>
</protein>
<dbReference type="CDD" id="cd00082">
    <property type="entry name" value="HisKA"/>
    <property type="match status" value="1"/>
</dbReference>
<dbReference type="HOGENOM" id="CLU_000445_89_6_9"/>
<dbReference type="InterPro" id="IPR003660">
    <property type="entry name" value="HAMP_dom"/>
</dbReference>
<dbReference type="CDD" id="cd06225">
    <property type="entry name" value="HAMP"/>
    <property type="match status" value="1"/>
</dbReference>
<dbReference type="PANTHER" id="PTHR45528">
    <property type="entry name" value="SENSOR HISTIDINE KINASE CPXA"/>
    <property type="match status" value="1"/>
</dbReference>
<keyword evidence="4" id="KW-1003">Cell membrane</keyword>
<evidence type="ECO:0000313" key="17">
    <source>
        <dbReference type="EMBL" id="CDF57609.1"/>
    </source>
</evidence>
<dbReference type="Pfam" id="PF02518">
    <property type="entry name" value="HATPase_c"/>
    <property type="match status" value="1"/>
</dbReference>
<evidence type="ECO:0000256" key="10">
    <source>
        <dbReference type="ARBA" id="ARBA00022840"/>
    </source>
</evidence>
<evidence type="ECO:0000259" key="15">
    <source>
        <dbReference type="PROSITE" id="PS50109"/>
    </source>
</evidence>
<proteinExistence type="predicted"/>
<comment type="subcellular location">
    <subcellularLocation>
        <location evidence="2">Cell membrane</location>
        <topology evidence="2">Multi-pass membrane protein</topology>
    </subcellularLocation>
</comment>
<evidence type="ECO:0000256" key="13">
    <source>
        <dbReference type="ARBA" id="ARBA00023136"/>
    </source>
</evidence>
<dbReference type="Pfam" id="PF00512">
    <property type="entry name" value="HisKA"/>
    <property type="match status" value="1"/>
</dbReference>
<dbReference type="eggNOG" id="COG5002">
    <property type="taxonomic scope" value="Bacteria"/>
</dbReference>
<dbReference type="GO" id="GO:0034220">
    <property type="term" value="P:monoatomic ion transmembrane transport"/>
    <property type="evidence" value="ECO:0007669"/>
    <property type="project" value="UniProtKB-KW"/>
</dbReference>
<gene>
    <name evidence="17" type="ORF">TCEL_01523</name>
</gene>
<keyword evidence="5" id="KW-0597">Phosphoprotein</keyword>
<keyword evidence="10" id="KW-0067">ATP-binding</keyword>
<feature type="domain" description="Histidine kinase" evidence="15">
    <location>
        <begin position="245"/>
        <end position="458"/>
    </location>
</feature>
<dbReference type="PROSITE" id="PS50885">
    <property type="entry name" value="HAMP"/>
    <property type="match status" value="1"/>
</dbReference>
<dbReference type="PRINTS" id="PR00344">
    <property type="entry name" value="BCTRLSENSOR"/>
</dbReference>
<dbReference type="SUPFAM" id="SSF55874">
    <property type="entry name" value="ATPase domain of HSP90 chaperone/DNA topoisomerase II/histidine kinase"/>
    <property type="match status" value="1"/>
</dbReference>
<dbReference type="SUPFAM" id="SSF158472">
    <property type="entry name" value="HAMP domain-like"/>
    <property type="match status" value="1"/>
</dbReference>
<dbReference type="InterPro" id="IPR003661">
    <property type="entry name" value="HisK_dim/P_dom"/>
</dbReference>
<dbReference type="InterPro" id="IPR003594">
    <property type="entry name" value="HATPase_dom"/>
</dbReference>
<keyword evidence="18" id="KW-1185">Reference proteome</keyword>
<dbReference type="FunFam" id="1.10.287.130:FF:000001">
    <property type="entry name" value="Two-component sensor histidine kinase"/>
    <property type="match status" value="1"/>
</dbReference>
<feature type="transmembrane region" description="Helical" evidence="14">
    <location>
        <begin position="12"/>
        <end position="31"/>
    </location>
</feature>
<dbReference type="Proteomes" id="UP000014923">
    <property type="component" value="Unassembled WGS sequence"/>
</dbReference>
<dbReference type="InterPro" id="IPR004358">
    <property type="entry name" value="Sig_transdc_His_kin-like_C"/>
</dbReference>
<dbReference type="Gene3D" id="1.10.287.130">
    <property type="match status" value="1"/>
</dbReference>
<keyword evidence="6 17" id="KW-0808">Transferase</keyword>
<dbReference type="AlphaFoldDB" id="R7RNK1"/>
<keyword evidence="11 14" id="KW-1133">Transmembrane helix</keyword>
<comment type="catalytic activity">
    <reaction evidence="1">
        <text>ATP + protein L-histidine = ADP + protein N-phospho-L-histidine.</text>
        <dbReference type="EC" id="2.7.13.3"/>
    </reaction>
</comment>
<evidence type="ECO:0000256" key="12">
    <source>
        <dbReference type="ARBA" id="ARBA00023012"/>
    </source>
</evidence>
<dbReference type="Pfam" id="PF00672">
    <property type="entry name" value="HAMP"/>
    <property type="match status" value="1"/>
</dbReference>
<dbReference type="PROSITE" id="PS50109">
    <property type="entry name" value="HIS_KIN"/>
    <property type="match status" value="1"/>
</dbReference>
<organism evidence="17 18">
    <name type="scientific">Thermobrachium celere DSM 8682</name>
    <dbReference type="NCBI Taxonomy" id="941824"/>
    <lineage>
        <taxon>Bacteria</taxon>
        <taxon>Bacillati</taxon>
        <taxon>Bacillota</taxon>
        <taxon>Clostridia</taxon>
        <taxon>Eubacteriales</taxon>
        <taxon>Clostridiaceae</taxon>
        <taxon>Thermobrachium</taxon>
    </lineage>
</organism>
<keyword evidence="12" id="KW-0902">Two-component regulatory system</keyword>
<accession>R7RNK1</accession>
<dbReference type="InterPro" id="IPR036890">
    <property type="entry name" value="HATPase_C_sf"/>
</dbReference>
<dbReference type="GO" id="GO:0000155">
    <property type="term" value="F:phosphorelay sensor kinase activity"/>
    <property type="evidence" value="ECO:0007669"/>
    <property type="project" value="InterPro"/>
</dbReference>
<dbReference type="EC" id="2.7.13.3" evidence="3"/>
<keyword evidence="7 14" id="KW-0812">Transmembrane</keyword>
<evidence type="ECO:0000256" key="2">
    <source>
        <dbReference type="ARBA" id="ARBA00004651"/>
    </source>
</evidence>
<dbReference type="SMART" id="SM00388">
    <property type="entry name" value="HisKA"/>
    <property type="match status" value="1"/>
</dbReference>
<keyword evidence="17" id="KW-0813">Transport</keyword>
<dbReference type="InterPro" id="IPR036097">
    <property type="entry name" value="HisK_dim/P_sf"/>
</dbReference>
<dbReference type="eggNOG" id="COG2205">
    <property type="taxonomic scope" value="Bacteria"/>
</dbReference>
<dbReference type="Gene3D" id="3.30.565.10">
    <property type="entry name" value="Histidine kinase-like ATPase, C-terminal domain"/>
    <property type="match status" value="1"/>
</dbReference>
<dbReference type="FunFam" id="3.30.565.10:FF:000006">
    <property type="entry name" value="Sensor histidine kinase WalK"/>
    <property type="match status" value="1"/>
</dbReference>
<feature type="transmembrane region" description="Helical" evidence="14">
    <location>
        <begin position="161"/>
        <end position="184"/>
    </location>
</feature>
<reference evidence="17" key="1">
    <citation type="submission" date="2013-03" db="EMBL/GenBank/DDBJ databases">
        <title>Draft genome sequence of the hydrogen-ethanol-producing anaerobic alkalithermophilic Caloramator celere.</title>
        <authorList>
            <person name="Ciranna A."/>
            <person name="Larjo A."/>
            <person name="Kivisto A."/>
            <person name="Santala V."/>
            <person name="Roos C."/>
            <person name="Karp M."/>
        </authorList>
    </citation>
    <scope>NUCLEOTIDE SEQUENCE [LARGE SCALE GENOMIC DNA]</scope>
    <source>
        <strain evidence="17">DSM 8682</strain>
    </source>
</reference>
<evidence type="ECO:0000256" key="3">
    <source>
        <dbReference type="ARBA" id="ARBA00012438"/>
    </source>
</evidence>
<evidence type="ECO:0000256" key="7">
    <source>
        <dbReference type="ARBA" id="ARBA00022692"/>
    </source>
</evidence>
<evidence type="ECO:0000259" key="16">
    <source>
        <dbReference type="PROSITE" id="PS50885"/>
    </source>
</evidence>
<evidence type="ECO:0000256" key="11">
    <source>
        <dbReference type="ARBA" id="ARBA00022989"/>
    </source>
</evidence>
<keyword evidence="8" id="KW-0547">Nucleotide-binding</keyword>
<evidence type="ECO:0000256" key="14">
    <source>
        <dbReference type="SAM" id="Phobius"/>
    </source>
</evidence>
<dbReference type="InterPro" id="IPR050398">
    <property type="entry name" value="HssS/ArlS-like"/>
</dbReference>
<evidence type="ECO:0000256" key="9">
    <source>
        <dbReference type="ARBA" id="ARBA00022777"/>
    </source>
</evidence>
<evidence type="ECO:0000256" key="6">
    <source>
        <dbReference type="ARBA" id="ARBA00022679"/>
    </source>
</evidence>
<keyword evidence="13 14" id="KW-0472">Membrane</keyword>
<evidence type="ECO:0000256" key="1">
    <source>
        <dbReference type="ARBA" id="ARBA00000085"/>
    </source>
</evidence>
<evidence type="ECO:0000256" key="8">
    <source>
        <dbReference type="ARBA" id="ARBA00022741"/>
    </source>
</evidence>
<dbReference type="SMART" id="SM00387">
    <property type="entry name" value="HATPase_c"/>
    <property type="match status" value="1"/>
</dbReference>
<dbReference type="PANTHER" id="PTHR45528:SF1">
    <property type="entry name" value="SENSOR HISTIDINE KINASE CPXA"/>
    <property type="match status" value="1"/>
</dbReference>
<comment type="caution">
    <text evidence="17">The sequence shown here is derived from an EMBL/GenBank/DDBJ whole genome shotgun (WGS) entry which is preliminary data.</text>
</comment>
<keyword evidence="17" id="KW-0407">Ion channel</keyword>
<dbReference type="Gene3D" id="1.10.8.500">
    <property type="entry name" value="HAMP domain in histidine kinase"/>
    <property type="match status" value="1"/>
</dbReference>
<evidence type="ECO:0000256" key="4">
    <source>
        <dbReference type="ARBA" id="ARBA00022475"/>
    </source>
</evidence>
<dbReference type="InterPro" id="IPR005467">
    <property type="entry name" value="His_kinase_dom"/>
</dbReference>
<evidence type="ECO:0000256" key="5">
    <source>
        <dbReference type="ARBA" id="ARBA00022553"/>
    </source>
</evidence>
<feature type="domain" description="HAMP" evidence="16">
    <location>
        <begin position="185"/>
        <end position="237"/>
    </location>
</feature>
<evidence type="ECO:0000313" key="18">
    <source>
        <dbReference type="Proteomes" id="UP000014923"/>
    </source>
</evidence>
<sequence length="461" mass="52875">MGSIRRRLLLNFVIIIVLTVSTLNLIIYISFKNIYYNNIANLLINQIKISSDLYSKYFSRDSLYENVINGVDSFFRNNLEVQIFDNTGKIIYDSIGILDRRMYSDIQEALLGKLGKWIGRVEYDDEKVLAVSHPLYQNGEIIGGIRFVTTLREVNRDLNNILIILITLGFAVTLLFAFLSILLADSITIPIIKITDVARKMADGDYKQRCENAKFDEIEKLSSTLNHMAEEIIKRERLKDEFISSVSHELRTPLTSIKGWAVTLKHSIDDEELLNDGLNIIENECDRLSQMVDELLDFSKLSSGKIDFKYSEVSLNKFLNDIRKQVELRALRENKIFKVDMLKDDLILYTDINRLKQVFINILDNSFNFTNAGDEICIKLKEDEYKIMFVFEDTGIGISKEDLPHVFEKFYKGKSSRSKNGIGLAVCKDIIERLNGSISIESELNRGTKVLISLPKDGVIK</sequence>
<dbReference type="EMBL" id="CAVN010000088">
    <property type="protein sequence ID" value="CDF57609.1"/>
    <property type="molecule type" value="Genomic_DNA"/>
</dbReference>
<dbReference type="SUPFAM" id="SSF47384">
    <property type="entry name" value="Homodimeric domain of signal transducing histidine kinase"/>
    <property type="match status" value="1"/>
</dbReference>
<name>R7RNK1_9CLOT</name>